<reference evidence="10 11" key="4">
    <citation type="journal article" date="2009" name="Appl. Environ. Microbiol.">
        <title>Comparative genome-wide transcriptional profiling of Azorhizobium caulinodans ORS571 grown under free-living and symbiotic conditions.</title>
        <authorList>
            <person name="Tsukada S."/>
            <person name="Aono T."/>
            <person name="Akiba N."/>
            <person name="Lee KB."/>
            <person name="Liu CT."/>
            <person name="Toyazaki H."/>
            <person name="Oyaizu H."/>
        </authorList>
    </citation>
    <scope>NUCLEOTIDE SEQUENCE [LARGE SCALE GENOMIC DNA]</scope>
    <source>
        <strain evidence="11">ATCC 43989 / DSM 5975 / JCM 20966 / LMG 6465 / NBRC 14845 / NCIMB 13405 / ORS 571</strain>
    </source>
</reference>
<proteinExistence type="inferred from homology"/>
<dbReference type="PANTHER" id="PTHR43668:SF4">
    <property type="entry name" value="ALLANTOINASE"/>
    <property type="match status" value="1"/>
</dbReference>
<dbReference type="GO" id="GO:0005737">
    <property type="term" value="C:cytoplasm"/>
    <property type="evidence" value="ECO:0007669"/>
    <property type="project" value="TreeGrafter"/>
</dbReference>
<dbReference type="FunFam" id="3.20.20.140:FF:000174">
    <property type="entry name" value="Dihydropyrimidinase-related protein 2"/>
    <property type="match status" value="1"/>
</dbReference>
<evidence type="ECO:0000256" key="7">
    <source>
        <dbReference type="ARBA" id="ARBA00022801"/>
    </source>
</evidence>
<dbReference type="InterPro" id="IPR017593">
    <property type="entry name" value="Allantoinase"/>
</dbReference>
<dbReference type="Pfam" id="PF01979">
    <property type="entry name" value="Amidohydro_1"/>
    <property type="match status" value="1"/>
</dbReference>
<comment type="similarity">
    <text evidence="3">Belongs to the metallo-dependent hydrolases superfamily. Hydantoinase/dihydropyrimidinase family.</text>
</comment>
<comment type="function">
    <text evidence="2">Catalyzes the reversible cyclization of carbamoyl aspartate to dihydroorotate.</text>
</comment>
<evidence type="ECO:0000259" key="9">
    <source>
        <dbReference type="Pfam" id="PF01979"/>
    </source>
</evidence>
<keyword evidence="8" id="KW-0862">Zinc</keyword>
<comment type="cofactor">
    <cofactor evidence="1">
        <name>Zn(2+)</name>
        <dbReference type="ChEBI" id="CHEBI:29105"/>
    </cofactor>
</comment>
<dbReference type="PANTHER" id="PTHR43668">
    <property type="entry name" value="ALLANTOINASE"/>
    <property type="match status" value="1"/>
</dbReference>
<dbReference type="GO" id="GO:0008270">
    <property type="term" value="F:zinc ion binding"/>
    <property type="evidence" value="ECO:0007669"/>
    <property type="project" value="InterPro"/>
</dbReference>
<dbReference type="eggNOG" id="COG0044">
    <property type="taxonomic scope" value="Bacteria"/>
</dbReference>
<comment type="subunit">
    <text evidence="5">Homotetramer.</text>
</comment>
<evidence type="ECO:0000256" key="5">
    <source>
        <dbReference type="ARBA" id="ARBA00011881"/>
    </source>
</evidence>
<dbReference type="Proteomes" id="UP000000270">
    <property type="component" value="Chromosome"/>
</dbReference>
<dbReference type="GO" id="GO:0000256">
    <property type="term" value="P:allantoin catabolic process"/>
    <property type="evidence" value="ECO:0007669"/>
    <property type="project" value="InterPro"/>
</dbReference>
<dbReference type="STRING" id="438753.AZC_3897"/>
<dbReference type="InterPro" id="IPR032466">
    <property type="entry name" value="Metal_Hydrolase"/>
</dbReference>
<reference evidence="10 11" key="1">
    <citation type="journal article" date="2007" name="Appl. Environ. Microbiol.">
        <title>Rhizobial factors required for stem nodule maturation and maintenance in Sesbania rostrata-Azorhizobium caulinodans ORS571 symbiosis.</title>
        <authorList>
            <person name="Suzuki S."/>
            <person name="Aono T."/>
            <person name="Lee KB."/>
            <person name="Suzuki T."/>
            <person name="Liu CT."/>
            <person name="Miwa H."/>
            <person name="Wakao S."/>
            <person name="Iki T."/>
            <person name="Oyaizu H."/>
        </authorList>
    </citation>
    <scope>NUCLEOTIDE SEQUENCE [LARGE SCALE GENOMIC DNA]</scope>
    <source>
        <strain evidence="11">ATCC 43989 / DSM 5975 / JCM 20966 / LMG 6465 / NBRC 14845 / NCIMB 13405 / ORS 571</strain>
    </source>
</reference>
<gene>
    <name evidence="10" type="ordered locus">AZC_3897</name>
</gene>
<reference evidence="10 11" key="6">
    <citation type="journal article" date="2011" name="Appl. Environ. Microbiol.">
        <title>Involvement of the azorhizobial chromosome partition gene (parA) in the onset of bacteroid differentiation during Sesbania rostrata stem nodule development.</title>
        <authorList>
            <person name="Liu CT."/>
            <person name="Lee KB."/>
            <person name="Wang YS."/>
            <person name="Peng MH."/>
            <person name="Lee KT."/>
            <person name="Suzuki S."/>
            <person name="Suzuki T."/>
            <person name="Oyaizu H."/>
        </authorList>
    </citation>
    <scope>NUCLEOTIDE SEQUENCE [LARGE SCALE GENOMIC DNA]</scope>
    <source>
        <strain evidence="11">ATCC 43989 / DSM 5975 / JCM 20966 / LMG 6465 / NBRC 14845 / NCIMB 13405 / ORS 571</strain>
    </source>
</reference>
<reference evidence="11" key="2">
    <citation type="submission" date="2007-04" db="EMBL/GenBank/DDBJ databases">
        <title>Complete genome sequence of the nitrogen-fixing bacterium Azorhizobium caulinodans ORS571.</title>
        <authorList>
            <person name="Lee K.B."/>
            <person name="Backer P.D."/>
            <person name="Aono T."/>
            <person name="Liu C.T."/>
            <person name="Suzuki S."/>
            <person name="Suzuki T."/>
            <person name="Kaneko T."/>
            <person name="Yamada M."/>
            <person name="Tabata S."/>
            <person name="Kupfer D.M."/>
            <person name="Najar F.Z."/>
            <person name="Wiley G.B."/>
            <person name="Roe B."/>
            <person name="Binnewies T."/>
            <person name="Ussery D."/>
            <person name="Vereecke D."/>
            <person name="Gevers D."/>
            <person name="Holsters M."/>
            <person name="Oyaizu H."/>
        </authorList>
    </citation>
    <scope>NUCLEOTIDE SEQUENCE [LARGE SCALE GENOMIC DNA]</scope>
    <source>
        <strain evidence="11">ATCC 43989 / DSM 5975 / JCM 20966 / LMG 6465 / NBRC 14845 / NCIMB 13405 / ORS 571</strain>
    </source>
</reference>
<dbReference type="Gene3D" id="2.30.40.10">
    <property type="entry name" value="Urease, subunit C, domain 1"/>
    <property type="match status" value="1"/>
</dbReference>
<comment type="similarity">
    <text evidence="4">Belongs to the metallo-dependent hydrolases superfamily. DHOase family. Class I DHOase subfamily.</text>
</comment>
<keyword evidence="7" id="KW-0378">Hydrolase</keyword>
<protein>
    <submittedName>
        <fullName evidence="10">Putative allantoinase</fullName>
    </submittedName>
</protein>
<dbReference type="SUPFAM" id="SSF51556">
    <property type="entry name" value="Metallo-dependent hydrolases"/>
    <property type="match status" value="1"/>
</dbReference>
<name>A8IKE4_AZOC5</name>
<dbReference type="SUPFAM" id="SSF51338">
    <property type="entry name" value="Composite domain of metallo-dependent hydrolases"/>
    <property type="match status" value="1"/>
</dbReference>
<dbReference type="PROSITE" id="PS00483">
    <property type="entry name" value="DIHYDROOROTASE_2"/>
    <property type="match status" value="1"/>
</dbReference>
<keyword evidence="6" id="KW-0479">Metal-binding</keyword>
<dbReference type="GO" id="GO:0004038">
    <property type="term" value="F:allantoinase activity"/>
    <property type="evidence" value="ECO:0007669"/>
    <property type="project" value="InterPro"/>
</dbReference>
<dbReference type="HOGENOM" id="CLU_015572_1_1_5"/>
<dbReference type="InterPro" id="IPR011059">
    <property type="entry name" value="Metal-dep_hydrolase_composite"/>
</dbReference>
<evidence type="ECO:0000256" key="1">
    <source>
        <dbReference type="ARBA" id="ARBA00001947"/>
    </source>
</evidence>
<keyword evidence="11" id="KW-1185">Reference proteome</keyword>
<evidence type="ECO:0000313" key="11">
    <source>
        <dbReference type="Proteomes" id="UP000000270"/>
    </source>
</evidence>
<evidence type="ECO:0000256" key="4">
    <source>
        <dbReference type="ARBA" id="ARBA00010286"/>
    </source>
</evidence>
<dbReference type="NCBIfam" id="TIGR03178">
    <property type="entry name" value="allantoinase"/>
    <property type="match status" value="1"/>
</dbReference>
<reference evidence="10 11" key="3">
    <citation type="journal article" date="2008" name="BMC Genomics">
        <title>The genome of the versatile nitrogen fixer Azorhizobium caulinodans ORS571.</title>
        <authorList>
            <person name="Lee KB."/>
            <person name="Backer P.D."/>
            <person name="Aono T."/>
            <person name="Liu CT."/>
            <person name="Suzuki S."/>
            <person name="Suzuki T."/>
            <person name="Kaneko T."/>
            <person name="Yamada M."/>
            <person name="Tabata S."/>
            <person name="Kupfer D.M."/>
            <person name="Najar F.Z."/>
            <person name="Wiley G.B."/>
            <person name="Roe B."/>
            <person name="Binnewies T.T."/>
            <person name="Ussery D.W."/>
            <person name="D'Haeze W."/>
            <person name="Herder J.D."/>
            <person name="Gevers D."/>
            <person name="Vereecke D."/>
            <person name="Holsters M."/>
            <person name="Oyaizu H."/>
        </authorList>
    </citation>
    <scope>NUCLEOTIDE SEQUENCE [LARGE SCALE GENOMIC DNA]</scope>
    <source>
        <strain evidence="11">ATCC 43989 / DSM 5975 / JCM 20966 / LMG 6465 / NBRC 14845 / NCIMB 13405 / ORS 571</strain>
    </source>
</reference>
<dbReference type="InterPro" id="IPR006680">
    <property type="entry name" value="Amidohydro-rel"/>
</dbReference>
<dbReference type="KEGG" id="azc:AZC_3897"/>
<dbReference type="PROSITE" id="PS00482">
    <property type="entry name" value="DIHYDROOROTASE_1"/>
    <property type="match status" value="1"/>
</dbReference>
<evidence type="ECO:0000313" key="10">
    <source>
        <dbReference type="EMBL" id="BAF89895.1"/>
    </source>
</evidence>
<feature type="domain" description="Amidohydrolase-related" evidence="9">
    <location>
        <begin position="55"/>
        <end position="431"/>
    </location>
</feature>
<reference evidence="10 11" key="5">
    <citation type="journal article" date="2010" name="Appl. Environ. Microbiol.">
        <title>phrR-like gene praR of Azorhizobium caulinodans ORS571 is essential for symbiosis with Sesbania rostrata and is involved in expression of reb genes.</title>
        <authorList>
            <person name="Akiba N."/>
            <person name="Aono T."/>
            <person name="Toyazaki H."/>
            <person name="Sato S."/>
            <person name="Oyaizu H."/>
        </authorList>
    </citation>
    <scope>NUCLEOTIDE SEQUENCE [LARGE SCALE GENOMIC DNA]</scope>
    <source>
        <strain evidence="11">ATCC 43989 / DSM 5975 / JCM 20966 / LMG 6465 / NBRC 14845 / NCIMB 13405 / ORS 571</strain>
    </source>
</reference>
<sequence>MSEPADLVIHGGRIVSPETVLEASIAVRGGTIVAVGAADAMPEAKETFDASGLHILPGAIDVHVHFRDPGYTHKEDFESGTAAAAFGGVTTVFDMPNTIPTVADGETLRAKHAIAASKAHVDYGLYAVLGEDTIGKVSELIEAGIIGFKCYMGNTFGRIPSPSTGAMLEAFEVVAPTGKRISLHAETNSVMERRQQRLTDSGRADPLAHLASRPAVVAVEAVARAAILAEWTGARIHILHISSAAELRPLRDAKARGVDITGETCPHYMMLGEADYARCRGVIRVNPPVRESANDAPLWAALIDGTIDMIATDHAPHTPEEKTRADIWAVDCGFPGVETQMPLMLTEVAAGRYSICDYVRWSAVNPAKVWGLYPRKGVIQPRADADFAFVDLDHAWTLRDADLQSRSKISPWDGRPVVGLPRHTMVRGRFVMKNRALVADTKGHGRSVHVIQQMPEPRPLHTDETLAAVIAARPEAAA</sequence>
<dbReference type="EMBL" id="AP009384">
    <property type="protein sequence ID" value="BAF89895.1"/>
    <property type="molecule type" value="Genomic_DNA"/>
</dbReference>
<evidence type="ECO:0000256" key="8">
    <source>
        <dbReference type="ARBA" id="ARBA00022833"/>
    </source>
</evidence>
<dbReference type="Gene3D" id="3.20.20.140">
    <property type="entry name" value="Metal-dependent hydrolases"/>
    <property type="match status" value="1"/>
</dbReference>
<accession>A8IKE4</accession>
<dbReference type="RefSeq" id="WP_012172417.1">
    <property type="nucleotide sequence ID" value="NC_009937.1"/>
</dbReference>
<dbReference type="InterPro" id="IPR050138">
    <property type="entry name" value="DHOase/Allantoinase_Hydrolase"/>
</dbReference>
<dbReference type="GO" id="GO:0050897">
    <property type="term" value="F:cobalt ion binding"/>
    <property type="evidence" value="ECO:0007669"/>
    <property type="project" value="InterPro"/>
</dbReference>
<evidence type="ECO:0000256" key="6">
    <source>
        <dbReference type="ARBA" id="ARBA00022723"/>
    </source>
</evidence>
<dbReference type="InterPro" id="IPR002195">
    <property type="entry name" value="Dihydroorotase_CS"/>
</dbReference>
<dbReference type="GO" id="GO:0006145">
    <property type="term" value="P:purine nucleobase catabolic process"/>
    <property type="evidence" value="ECO:0007669"/>
    <property type="project" value="TreeGrafter"/>
</dbReference>
<evidence type="ECO:0000256" key="3">
    <source>
        <dbReference type="ARBA" id="ARBA00008829"/>
    </source>
</evidence>
<dbReference type="NCBIfam" id="TIGR00857">
    <property type="entry name" value="pyrC_multi"/>
    <property type="match status" value="1"/>
</dbReference>
<dbReference type="AlphaFoldDB" id="A8IKE4"/>
<evidence type="ECO:0000256" key="2">
    <source>
        <dbReference type="ARBA" id="ARBA00002368"/>
    </source>
</evidence>
<organism evidence="10 11">
    <name type="scientific">Azorhizobium caulinodans (strain ATCC 43989 / DSM 5975 / JCM 20966 / LMG 6465 / NBRC 14845 / NCIMB 13405 / ORS 571)</name>
    <dbReference type="NCBI Taxonomy" id="438753"/>
    <lineage>
        <taxon>Bacteria</taxon>
        <taxon>Pseudomonadati</taxon>
        <taxon>Pseudomonadota</taxon>
        <taxon>Alphaproteobacteria</taxon>
        <taxon>Hyphomicrobiales</taxon>
        <taxon>Xanthobacteraceae</taxon>
        <taxon>Azorhizobium</taxon>
    </lineage>
</organism>